<evidence type="ECO:0000256" key="1">
    <source>
        <dbReference type="SAM" id="MobiDB-lite"/>
    </source>
</evidence>
<organism evidence="2 3">
    <name type="scientific">Sulfidibacter corallicola</name>
    <dbReference type="NCBI Taxonomy" id="2818388"/>
    <lineage>
        <taxon>Bacteria</taxon>
        <taxon>Pseudomonadati</taxon>
        <taxon>Acidobacteriota</taxon>
        <taxon>Holophagae</taxon>
        <taxon>Acanthopleuribacterales</taxon>
        <taxon>Acanthopleuribacteraceae</taxon>
        <taxon>Sulfidibacter</taxon>
    </lineage>
</organism>
<dbReference type="RefSeq" id="WP_237380742.1">
    <property type="nucleotide sequence ID" value="NZ_CP071793.1"/>
</dbReference>
<keyword evidence="3" id="KW-1185">Reference proteome</keyword>
<dbReference type="KEGG" id="scor:J3U87_34700"/>
<dbReference type="EMBL" id="CP071793">
    <property type="protein sequence ID" value="QTD50763.1"/>
    <property type="molecule type" value="Genomic_DNA"/>
</dbReference>
<name>A0A8A4TMI8_SULCO</name>
<proteinExistence type="predicted"/>
<protein>
    <submittedName>
        <fullName evidence="2">Uncharacterized protein</fullName>
    </submittedName>
</protein>
<evidence type="ECO:0000313" key="3">
    <source>
        <dbReference type="Proteomes" id="UP000663929"/>
    </source>
</evidence>
<sequence length="116" mass="13461">MSEERRRWRRIDAILGEALDMPREARAAFLDRACEGDSSLRREVENLLNTTEEDIPNLSEPLNLLFEKIARQDERFEGEPETEDQTSSTTSGNDRSSYERPEWLANLFPDVQLGFI</sequence>
<dbReference type="AlphaFoldDB" id="A0A8A4TMI8"/>
<accession>A0A8A4TMI8</accession>
<feature type="region of interest" description="Disordered" evidence="1">
    <location>
        <begin position="73"/>
        <end position="101"/>
    </location>
</feature>
<gene>
    <name evidence="2" type="ORF">J3U87_34700</name>
</gene>
<evidence type="ECO:0000313" key="2">
    <source>
        <dbReference type="EMBL" id="QTD50763.1"/>
    </source>
</evidence>
<feature type="compositionally biased region" description="Polar residues" evidence="1">
    <location>
        <begin position="85"/>
        <end position="95"/>
    </location>
</feature>
<reference evidence="2" key="1">
    <citation type="submission" date="2021-03" db="EMBL/GenBank/DDBJ databases">
        <title>Acanthopleuribacteraceae sp. M133.</title>
        <authorList>
            <person name="Wang G."/>
        </authorList>
    </citation>
    <scope>NUCLEOTIDE SEQUENCE</scope>
    <source>
        <strain evidence="2">M133</strain>
    </source>
</reference>
<dbReference type="Proteomes" id="UP000663929">
    <property type="component" value="Chromosome"/>
</dbReference>